<evidence type="ECO:0000259" key="1">
    <source>
        <dbReference type="Pfam" id="PF00656"/>
    </source>
</evidence>
<organism evidence="2 3">
    <name type="scientific">Altererythrobacter ishigakiensis</name>
    <dbReference type="NCBI Taxonomy" id="476157"/>
    <lineage>
        <taxon>Bacteria</taxon>
        <taxon>Pseudomonadati</taxon>
        <taxon>Pseudomonadota</taxon>
        <taxon>Alphaproteobacteria</taxon>
        <taxon>Sphingomonadales</taxon>
        <taxon>Erythrobacteraceae</taxon>
        <taxon>Altererythrobacter</taxon>
    </lineage>
</organism>
<dbReference type="SUPFAM" id="SSF52129">
    <property type="entry name" value="Caspase-like"/>
    <property type="match status" value="1"/>
</dbReference>
<evidence type="ECO:0000313" key="2">
    <source>
        <dbReference type="EMBL" id="TWJ06786.1"/>
    </source>
</evidence>
<accession>A0A562UMH6</accession>
<dbReference type="Proteomes" id="UP000320547">
    <property type="component" value="Unassembled WGS sequence"/>
</dbReference>
<gene>
    <name evidence="2" type="ORF">JN10_2323</name>
</gene>
<dbReference type="InterPro" id="IPR050452">
    <property type="entry name" value="Metacaspase"/>
</dbReference>
<dbReference type="InterPro" id="IPR011600">
    <property type="entry name" value="Pept_C14_caspase"/>
</dbReference>
<dbReference type="GO" id="GO:0006508">
    <property type="term" value="P:proteolysis"/>
    <property type="evidence" value="ECO:0007669"/>
    <property type="project" value="InterPro"/>
</dbReference>
<reference evidence="2 3" key="1">
    <citation type="submission" date="2019-07" db="EMBL/GenBank/DDBJ databases">
        <title>Genomic Encyclopedia of Archaeal and Bacterial Type Strains, Phase II (KMG-II): from individual species to whole genera.</title>
        <authorList>
            <person name="Goeker M."/>
        </authorList>
    </citation>
    <scope>NUCLEOTIDE SEQUENCE [LARGE SCALE GENOMIC DNA]</scope>
    <source>
        <strain evidence="2 3">ATCC BAA-2084</strain>
    </source>
</reference>
<keyword evidence="3" id="KW-1185">Reference proteome</keyword>
<comment type="caution">
    <text evidence="2">The sequence shown here is derived from an EMBL/GenBank/DDBJ whole genome shotgun (WGS) entry which is preliminary data.</text>
</comment>
<proteinExistence type="predicted"/>
<dbReference type="STRING" id="476157.GCA_001663155_00999"/>
<dbReference type="InterPro" id="IPR029030">
    <property type="entry name" value="Caspase-like_dom_sf"/>
</dbReference>
<dbReference type="Gene3D" id="3.40.50.1460">
    <property type="match status" value="1"/>
</dbReference>
<dbReference type="GO" id="GO:0004197">
    <property type="term" value="F:cysteine-type endopeptidase activity"/>
    <property type="evidence" value="ECO:0007669"/>
    <property type="project" value="InterPro"/>
</dbReference>
<dbReference type="PANTHER" id="PTHR48104:SF30">
    <property type="entry name" value="METACASPASE-1"/>
    <property type="match status" value="1"/>
</dbReference>
<dbReference type="PANTHER" id="PTHR48104">
    <property type="entry name" value="METACASPASE-4"/>
    <property type="match status" value="1"/>
</dbReference>
<protein>
    <submittedName>
        <fullName evidence="2">Caspase domain-containing protein</fullName>
    </submittedName>
</protein>
<sequence>MGLVCMRSRFRALAKKVGQVISVLACVLYLQAPAAASSEPRIHAMFVGIADYKHGEKREEGGPRPVFEDLAGAPADIAAITSAFESRITLAQSKVLLDEQASREGIISTFNTLATDAEPGDFILFYYSGHGAQVYDLSGQQLSGYSSTIVPWDARDPGLPMSAAGDILDNELRILIDSARARGINVVTIFDSCNSGTATRDPTFDSTMIRNRGAPALRVENPIEPNVKTVAAMARSAGAPVAQGYSVHLAAAPDGAEALERYVDGRWRGDFTEALTNALDELSANATYRDLLDAVRFNLRKWLRSDGNGRVMLDIRGEGDLDQQFLGAWDPIRLLDGSRDEDGSWSLQAGTLAGVTVGSRFAGYASGGDARSDNKQPLAEAVVSATYPSYSDLQVDIASSASAVPGMLVWRETARGAGQTDLLKVALPATGTQLPEPAISTLRGLQFVELVEKAPDLLLRRRADGLLEVARWEDDTTITAFDVSDTGQLKDVLTQISRYRQVLGLIGAGNKIDIDFRISSTDCYGGNPVPEIQYEDGEPKFIVGDPERSQFYFTLSHRGGGSLYPHLINLTANYGIALVGTTGQNAEEDKLPPGACWNYGPASISGDGREHMLLVIADRPLPGLYNLNATDLIARNITDPLDRMLQNAARGTRSAATNAPGGIWSVRAISYVIEGEN</sequence>
<dbReference type="AlphaFoldDB" id="A0A562UMH6"/>
<dbReference type="Pfam" id="PF00656">
    <property type="entry name" value="Peptidase_C14"/>
    <property type="match status" value="1"/>
</dbReference>
<evidence type="ECO:0000313" key="3">
    <source>
        <dbReference type="Proteomes" id="UP000320547"/>
    </source>
</evidence>
<dbReference type="EMBL" id="VLLK01000002">
    <property type="protein sequence ID" value="TWJ06786.1"/>
    <property type="molecule type" value="Genomic_DNA"/>
</dbReference>
<name>A0A562UMH6_9SPHN</name>
<feature type="domain" description="Peptidase C14 caspase" evidence="1">
    <location>
        <begin position="43"/>
        <end position="300"/>
    </location>
</feature>
<dbReference type="GO" id="GO:0005737">
    <property type="term" value="C:cytoplasm"/>
    <property type="evidence" value="ECO:0007669"/>
    <property type="project" value="TreeGrafter"/>
</dbReference>
<dbReference type="RefSeq" id="WP_067598131.1">
    <property type="nucleotide sequence ID" value="NZ_VLLK01000002.1"/>
</dbReference>